<reference evidence="2" key="1">
    <citation type="journal article" date="2023" name="Mol. Phylogenet. Evol.">
        <title>Genome-scale phylogeny and comparative genomics of the fungal order Sordariales.</title>
        <authorList>
            <person name="Hensen N."/>
            <person name="Bonometti L."/>
            <person name="Westerberg I."/>
            <person name="Brannstrom I.O."/>
            <person name="Guillou S."/>
            <person name="Cros-Aarteil S."/>
            <person name="Calhoun S."/>
            <person name="Haridas S."/>
            <person name="Kuo A."/>
            <person name="Mondo S."/>
            <person name="Pangilinan J."/>
            <person name="Riley R."/>
            <person name="LaButti K."/>
            <person name="Andreopoulos B."/>
            <person name="Lipzen A."/>
            <person name="Chen C."/>
            <person name="Yan M."/>
            <person name="Daum C."/>
            <person name="Ng V."/>
            <person name="Clum A."/>
            <person name="Steindorff A."/>
            <person name="Ohm R.A."/>
            <person name="Martin F."/>
            <person name="Silar P."/>
            <person name="Natvig D.O."/>
            <person name="Lalanne C."/>
            <person name="Gautier V."/>
            <person name="Ament-Velasquez S.L."/>
            <person name="Kruys A."/>
            <person name="Hutchinson M.I."/>
            <person name="Powell A.J."/>
            <person name="Barry K."/>
            <person name="Miller A.N."/>
            <person name="Grigoriev I.V."/>
            <person name="Debuchy R."/>
            <person name="Gladieux P."/>
            <person name="Hiltunen Thoren M."/>
            <person name="Johannesson H."/>
        </authorList>
    </citation>
    <scope>NUCLEOTIDE SEQUENCE</scope>
    <source>
        <strain evidence="2">CBS 232.78</strain>
    </source>
</reference>
<protein>
    <recommendedName>
        <fullName evidence="4">Secreted protein</fullName>
    </recommendedName>
</protein>
<accession>A0AAE0TZY6</accession>
<evidence type="ECO:0000313" key="2">
    <source>
        <dbReference type="EMBL" id="KAK3385746.1"/>
    </source>
</evidence>
<feature type="chain" id="PRO_5041964760" description="Secreted protein" evidence="1">
    <location>
        <begin position="26"/>
        <end position="358"/>
    </location>
</feature>
<name>A0AAE0TZY6_9PEZI</name>
<evidence type="ECO:0008006" key="4">
    <source>
        <dbReference type="Google" id="ProtNLM"/>
    </source>
</evidence>
<evidence type="ECO:0000313" key="3">
    <source>
        <dbReference type="Proteomes" id="UP001285441"/>
    </source>
</evidence>
<reference evidence="2" key="2">
    <citation type="submission" date="2023-06" db="EMBL/GenBank/DDBJ databases">
        <authorList>
            <consortium name="Lawrence Berkeley National Laboratory"/>
            <person name="Haridas S."/>
            <person name="Hensen N."/>
            <person name="Bonometti L."/>
            <person name="Westerberg I."/>
            <person name="Brannstrom I.O."/>
            <person name="Guillou S."/>
            <person name="Cros-Aarteil S."/>
            <person name="Calhoun S."/>
            <person name="Kuo A."/>
            <person name="Mondo S."/>
            <person name="Pangilinan J."/>
            <person name="Riley R."/>
            <person name="LaButti K."/>
            <person name="Andreopoulos B."/>
            <person name="Lipzen A."/>
            <person name="Chen C."/>
            <person name="Yanf M."/>
            <person name="Daum C."/>
            <person name="Ng V."/>
            <person name="Clum A."/>
            <person name="Steindorff A."/>
            <person name="Ohm R."/>
            <person name="Martin F."/>
            <person name="Silar P."/>
            <person name="Natvig D."/>
            <person name="Lalanne C."/>
            <person name="Gautier V."/>
            <person name="Ament-velasquez S.L."/>
            <person name="Kruys A."/>
            <person name="Hutchinson M.I."/>
            <person name="Powell A.J."/>
            <person name="Barry K."/>
            <person name="Miller A.N."/>
            <person name="Grigoriev I.V."/>
            <person name="Debuchy R."/>
            <person name="Gladieux P."/>
            <person name="Thoren M.H."/>
            <person name="Johannesson H."/>
        </authorList>
    </citation>
    <scope>NUCLEOTIDE SEQUENCE</scope>
    <source>
        <strain evidence="2">CBS 232.78</strain>
    </source>
</reference>
<keyword evidence="1" id="KW-0732">Signal</keyword>
<gene>
    <name evidence="2" type="ORF">B0H63DRAFT_560280</name>
</gene>
<evidence type="ECO:0000256" key="1">
    <source>
        <dbReference type="SAM" id="SignalP"/>
    </source>
</evidence>
<dbReference type="AlphaFoldDB" id="A0AAE0TZY6"/>
<feature type="signal peptide" evidence="1">
    <location>
        <begin position="1"/>
        <end position="25"/>
    </location>
</feature>
<sequence>MGFTRTGSLLLLQAAVSIFLSEAAASPCRPACSPDDPLLTLINSQDDVIPFCRDFLSLPVSTVEVTVTPTVVASVTETSYVTQITTVVDGTVTVTVPATTTTVAPAKRDIAEPLVAFPDWLPTGYRPARVSSACACLSIQPSVTTAAATAEAATLTETATLAQTTVTTAHTVATVTEVAKPVPVLVKRTIKIEVLRKDTQAVVGYLYNSNGPAVSSTVAGAFSFPLSSDLTTSSAVRISVDGITQVLGFSKPSSVALENYYGSMTNVDPTPPGSTPVKMSSNAIDFESDIWTVNTQTKSIGWQWVSGNGAVITNVALWRVGGRLYPVGSQAAFNTAFASVSAAAKMEVILRYTVVSEQ</sequence>
<proteinExistence type="predicted"/>
<dbReference type="Proteomes" id="UP001285441">
    <property type="component" value="Unassembled WGS sequence"/>
</dbReference>
<dbReference type="EMBL" id="JAULSW010000004">
    <property type="protein sequence ID" value="KAK3385746.1"/>
    <property type="molecule type" value="Genomic_DNA"/>
</dbReference>
<comment type="caution">
    <text evidence="2">The sequence shown here is derived from an EMBL/GenBank/DDBJ whole genome shotgun (WGS) entry which is preliminary data.</text>
</comment>
<organism evidence="2 3">
    <name type="scientific">Podospora didyma</name>
    <dbReference type="NCBI Taxonomy" id="330526"/>
    <lineage>
        <taxon>Eukaryota</taxon>
        <taxon>Fungi</taxon>
        <taxon>Dikarya</taxon>
        <taxon>Ascomycota</taxon>
        <taxon>Pezizomycotina</taxon>
        <taxon>Sordariomycetes</taxon>
        <taxon>Sordariomycetidae</taxon>
        <taxon>Sordariales</taxon>
        <taxon>Podosporaceae</taxon>
        <taxon>Podospora</taxon>
    </lineage>
</organism>
<keyword evidence="3" id="KW-1185">Reference proteome</keyword>